<dbReference type="EMBL" id="BPLR01002777">
    <property type="protein sequence ID" value="GIX77642.1"/>
    <property type="molecule type" value="Genomic_DNA"/>
</dbReference>
<name>A0AAV4MYM0_CAEEX</name>
<dbReference type="AlphaFoldDB" id="A0AAV4MYM0"/>
<accession>A0AAV4MYM0</accession>
<evidence type="ECO:0000313" key="3">
    <source>
        <dbReference type="Proteomes" id="UP001054945"/>
    </source>
</evidence>
<keyword evidence="1" id="KW-0812">Transmembrane</keyword>
<organism evidence="2 3">
    <name type="scientific">Caerostris extrusa</name>
    <name type="common">Bark spider</name>
    <name type="synonym">Caerostris bankana</name>
    <dbReference type="NCBI Taxonomy" id="172846"/>
    <lineage>
        <taxon>Eukaryota</taxon>
        <taxon>Metazoa</taxon>
        <taxon>Ecdysozoa</taxon>
        <taxon>Arthropoda</taxon>
        <taxon>Chelicerata</taxon>
        <taxon>Arachnida</taxon>
        <taxon>Araneae</taxon>
        <taxon>Araneomorphae</taxon>
        <taxon>Entelegynae</taxon>
        <taxon>Araneoidea</taxon>
        <taxon>Araneidae</taxon>
        <taxon>Caerostris</taxon>
    </lineage>
</organism>
<reference evidence="2 3" key="1">
    <citation type="submission" date="2021-06" db="EMBL/GenBank/DDBJ databases">
        <title>Caerostris extrusa draft genome.</title>
        <authorList>
            <person name="Kono N."/>
            <person name="Arakawa K."/>
        </authorList>
    </citation>
    <scope>NUCLEOTIDE SEQUENCE [LARGE SCALE GENOMIC DNA]</scope>
</reference>
<evidence type="ECO:0000313" key="2">
    <source>
        <dbReference type="EMBL" id="GIX77642.1"/>
    </source>
</evidence>
<proteinExistence type="predicted"/>
<gene>
    <name evidence="2" type="ORF">CEXT_461501</name>
</gene>
<dbReference type="Proteomes" id="UP001054945">
    <property type="component" value="Unassembled WGS sequence"/>
</dbReference>
<evidence type="ECO:0000256" key="1">
    <source>
        <dbReference type="SAM" id="Phobius"/>
    </source>
</evidence>
<keyword evidence="1" id="KW-1133">Transmembrane helix</keyword>
<comment type="caution">
    <text evidence="2">The sequence shown here is derived from an EMBL/GenBank/DDBJ whole genome shotgun (WGS) entry which is preliminary data.</text>
</comment>
<keyword evidence="1" id="KW-0472">Membrane</keyword>
<protein>
    <submittedName>
        <fullName evidence="2">Uncharacterized protein</fullName>
    </submittedName>
</protein>
<feature type="transmembrane region" description="Helical" evidence="1">
    <location>
        <begin position="60"/>
        <end position="77"/>
    </location>
</feature>
<keyword evidence="3" id="KW-1185">Reference proteome</keyword>
<sequence>MERRESFQPILTKYALEKKISGISLPEKEIKLTNSATDKTGKSSVQIFRIRRGFRVMKKTNPGVLSGVLFYVFSVYINTLRKDINSANE</sequence>